<reference evidence="2 3" key="1">
    <citation type="submission" date="2022-10" db="EMBL/GenBank/DDBJ databases">
        <title>WGS assembly of Paspalum vaginatum 540-79.</title>
        <authorList>
            <person name="Sun G."/>
            <person name="Wase N."/>
            <person name="Shu S."/>
            <person name="Jenkins J."/>
            <person name="Zhou B."/>
            <person name="Torres-Rodriguez J."/>
            <person name="Chen C."/>
            <person name="Sandor L."/>
            <person name="Plott C."/>
            <person name="Yoshinga Y."/>
            <person name="Daum C."/>
            <person name="Qi P."/>
            <person name="Barry K."/>
            <person name="Lipzen A."/>
            <person name="Berry L."/>
            <person name="Pedersen C."/>
            <person name="Gottilla T."/>
            <person name="Foltz A."/>
            <person name="Yu H."/>
            <person name="O'Malley R."/>
            <person name="Zhang C."/>
            <person name="Devos K."/>
            <person name="Sigmon B."/>
            <person name="Yu B."/>
            <person name="Obata T."/>
            <person name="Schmutz J."/>
            <person name="Schnable J."/>
        </authorList>
    </citation>
    <scope>NUCLEOTIDE SEQUENCE [LARGE SCALE GENOMIC DNA]</scope>
    <source>
        <strain evidence="3">cv. 540-79</strain>
    </source>
</reference>
<evidence type="ECO:0000313" key="3">
    <source>
        <dbReference type="Proteomes" id="UP001164776"/>
    </source>
</evidence>
<feature type="domain" description="Reverse transcriptase zinc-binding" evidence="1">
    <location>
        <begin position="155"/>
        <end position="208"/>
    </location>
</feature>
<sequence>MVSRPKDLGGLGVLDLDKFGCVLRLRWLWQEWMDASKPWQGLQVPCSKFDRLLFQASTSISVGNSKKTKFWHHSWLDGEAPCNLAPHLFALVRRKNKSVAQELSNGAWINPLWNKITTSIQIEEFVLLWISIQQVHLQPEVEDTITWKWTSNGIYSSKSAYRAQFLGSFSGHKSSLIWRARAENKCKVFAWILIKNKILTADNLAARG</sequence>
<dbReference type="Pfam" id="PF13966">
    <property type="entry name" value="zf-RVT"/>
    <property type="match status" value="1"/>
</dbReference>
<protein>
    <recommendedName>
        <fullName evidence="1">Reverse transcriptase zinc-binding domain-containing protein</fullName>
    </recommendedName>
</protein>
<dbReference type="Proteomes" id="UP001164776">
    <property type="component" value="Unassembled WGS sequence"/>
</dbReference>
<dbReference type="OrthoDB" id="685168at2759"/>
<dbReference type="EMBL" id="MU629483">
    <property type="protein sequence ID" value="KAJ1256731.1"/>
    <property type="molecule type" value="Genomic_DNA"/>
</dbReference>
<dbReference type="AlphaFoldDB" id="A0A9W7XD31"/>
<proteinExistence type="predicted"/>
<evidence type="ECO:0000259" key="1">
    <source>
        <dbReference type="Pfam" id="PF13966"/>
    </source>
</evidence>
<dbReference type="InterPro" id="IPR026960">
    <property type="entry name" value="RVT-Znf"/>
</dbReference>
<evidence type="ECO:0000313" key="2">
    <source>
        <dbReference type="EMBL" id="KAJ1256731.1"/>
    </source>
</evidence>
<keyword evidence="3" id="KW-1185">Reference proteome</keyword>
<comment type="caution">
    <text evidence="2">The sequence shown here is derived from an EMBL/GenBank/DDBJ whole genome shotgun (WGS) entry which is preliminary data.</text>
</comment>
<organism evidence="2 3">
    <name type="scientific">Paspalum vaginatum</name>
    <name type="common">seashore paspalum</name>
    <dbReference type="NCBI Taxonomy" id="158149"/>
    <lineage>
        <taxon>Eukaryota</taxon>
        <taxon>Viridiplantae</taxon>
        <taxon>Streptophyta</taxon>
        <taxon>Embryophyta</taxon>
        <taxon>Tracheophyta</taxon>
        <taxon>Spermatophyta</taxon>
        <taxon>Magnoliopsida</taxon>
        <taxon>Liliopsida</taxon>
        <taxon>Poales</taxon>
        <taxon>Poaceae</taxon>
        <taxon>PACMAD clade</taxon>
        <taxon>Panicoideae</taxon>
        <taxon>Andropogonodae</taxon>
        <taxon>Paspaleae</taxon>
        <taxon>Paspalinae</taxon>
        <taxon>Paspalum</taxon>
    </lineage>
</organism>
<gene>
    <name evidence="2" type="ORF">BS78_K320300</name>
</gene>
<dbReference type="PANTHER" id="PTHR36617:SF17">
    <property type="entry name" value="OS01G0114800 PROTEIN"/>
    <property type="match status" value="1"/>
</dbReference>
<name>A0A9W7XD31_9POAL</name>
<dbReference type="PANTHER" id="PTHR36617">
    <property type="entry name" value="PROTEIN, PUTATIVE-RELATED"/>
    <property type="match status" value="1"/>
</dbReference>
<accession>A0A9W7XD31</accession>